<evidence type="ECO:0000256" key="2">
    <source>
        <dbReference type="ARBA" id="ARBA00022630"/>
    </source>
</evidence>
<evidence type="ECO:0000313" key="7">
    <source>
        <dbReference type="EMBL" id="MFC5628938.1"/>
    </source>
</evidence>
<protein>
    <recommendedName>
        <fullName evidence="5">Flavin prenyltransferase UbiX</fullName>
        <ecNumber evidence="5">2.5.1.129</ecNumber>
    </recommendedName>
</protein>
<evidence type="ECO:0000256" key="1">
    <source>
        <dbReference type="ARBA" id="ARBA00022602"/>
    </source>
</evidence>
<dbReference type="NCBIfam" id="TIGR00421">
    <property type="entry name" value="ubiX_pad"/>
    <property type="match status" value="1"/>
</dbReference>
<keyword evidence="8" id="KW-1185">Reference proteome</keyword>
<evidence type="ECO:0000256" key="5">
    <source>
        <dbReference type="HAMAP-Rule" id="MF_01984"/>
    </source>
</evidence>
<comment type="catalytic activity">
    <reaction evidence="5">
        <text>dimethylallyl phosphate + FMNH2 = prenylated FMNH2 + phosphate</text>
        <dbReference type="Rhea" id="RHEA:37743"/>
        <dbReference type="ChEBI" id="CHEBI:43474"/>
        <dbReference type="ChEBI" id="CHEBI:57618"/>
        <dbReference type="ChEBI" id="CHEBI:87467"/>
        <dbReference type="ChEBI" id="CHEBI:88052"/>
        <dbReference type="EC" id="2.5.1.129"/>
    </reaction>
</comment>
<proteinExistence type="inferred from homology"/>
<feature type="binding site" evidence="5">
    <location>
        <position position="122"/>
    </location>
    <ligand>
        <name>FMN</name>
        <dbReference type="ChEBI" id="CHEBI:58210"/>
    </ligand>
</feature>
<dbReference type="Pfam" id="PF02441">
    <property type="entry name" value="Flavoprotein"/>
    <property type="match status" value="1"/>
</dbReference>
<dbReference type="InterPro" id="IPR036551">
    <property type="entry name" value="Flavin_trans-like"/>
</dbReference>
<keyword evidence="2 5" id="KW-0285">Flavoprotein</keyword>
<dbReference type="Gene3D" id="3.40.50.1950">
    <property type="entry name" value="Flavin prenyltransferase-like"/>
    <property type="match status" value="1"/>
</dbReference>
<keyword evidence="3 5" id="KW-0288">FMN</keyword>
<comment type="similarity">
    <text evidence="5">Belongs to the UbiX/PAD1 family.</text>
</comment>
<dbReference type="EC" id="2.5.1.129" evidence="5"/>
<dbReference type="EMBL" id="JBHSPF010000041">
    <property type="protein sequence ID" value="MFC5628938.1"/>
    <property type="molecule type" value="Genomic_DNA"/>
</dbReference>
<dbReference type="InterPro" id="IPR004507">
    <property type="entry name" value="UbiX-like"/>
</dbReference>
<comment type="caution">
    <text evidence="7">The sequence shown here is derived from an EMBL/GenBank/DDBJ whole genome shotgun (WGS) entry which is preliminary data.</text>
</comment>
<reference evidence="8" key="1">
    <citation type="journal article" date="2019" name="Int. J. Syst. Evol. Microbiol.">
        <title>The Global Catalogue of Microorganisms (GCM) 10K type strain sequencing project: providing services to taxonomists for standard genome sequencing and annotation.</title>
        <authorList>
            <consortium name="The Broad Institute Genomics Platform"/>
            <consortium name="The Broad Institute Genome Sequencing Center for Infectious Disease"/>
            <person name="Wu L."/>
            <person name="Ma J."/>
        </authorList>
    </citation>
    <scope>NUCLEOTIDE SEQUENCE [LARGE SCALE GENOMIC DNA]</scope>
    <source>
        <strain evidence="8">CGMCC 1.15790</strain>
    </source>
</reference>
<dbReference type="SUPFAM" id="SSF52507">
    <property type="entry name" value="Homo-oligomeric flavin-containing Cys decarboxylases, HFCD"/>
    <property type="match status" value="1"/>
</dbReference>
<comment type="function">
    <text evidence="5">Flavin prenyltransferase that catalyzes the synthesis of the prenylated FMN cofactor (prenyl-FMN) for 4-hydroxy-3-polyprenylbenzoic acid decarboxylase UbiD. The prenyltransferase is metal-independent and links a dimethylallyl moiety from dimethylallyl monophosphate (DMAP) to the flavin N5 and C6 atoms of FMN.</text>
</comment>
<keyword evidence="1 5" id="KW-0637">Prenyltransferase</keyword>
<feature type="binding site" evidence="5">
    <location>
        <position position="152"/>
    </location>
    <ligand>
        <name>dimethylallyl phosphate</name>
        <dbReference type="ChEBI" id="CHEBI:88052"/>
    </ligand>
</feature>
<evidence type="ECO:0000256" key="4">
    <source>
        <dbReference type="ARBA" id="ARBA00022679"/>
    </source>
</evidence>
<evidence type="ECO:0000256" key="3">
    <source>
        <dbReference type="ARBA" id="ARBA00022643"/>
    </source>
</evidence>
<name>A0ABW0U711_9BACI</name>
<feature type="binding site" evidence="5">
    <location>
        <begin position="87"/>
        <end position="90"/>
    </location>
    <ligand>
        <name>FMN</name>
        <dbReference type="ChEBI" id="CHEBI:58210"/>
    </ligand>
</feature>
<gene>
    <name evidence="5" type="primary">ubiX</name>
    <name evidence="7" type="ORF">ACFPTR_08635</name>
</gene>
<evidence type="ECO:0000259" key="6">
    <source>
        <dbReference type="Pfam" id="PF02441"/>
    </source>
</evidence>
<dbReference type="HAMAP" id="MF_01984">
    <property type="entry name" value="ubiX_pad"/>
    <property type="match status" value="1"/>
</dbReference>
<dbReference type="NCBIfam" id="NF004685">
    <property type="entry name" value="PRK06029.1"/>
    <property type="match status" value="1"/>
</dbReference>
<feature type="binding site" evidence="5">
    <location>
        <begin position="10"/>
        <end position="12"/>
    </location>
    <ligand>
        <name>FMN</name>
        <dbReference type="ChEBI" id="CHEBI:58210"/>
    </ligand>
</feature>
<sequence>MKKIIVAITGGSGAIYGIRTIQLLNDLGAETHVIISPWGSRNIELETPYSVKEVKEMASVYYPSGNQAAAISSGSFKVDGMIVSPCSMKTLASIANGLASDLISRSADVMLKEQKKLILLTRETPLNLIHIKNMEAVVSAGAMVFPPVPAFYNQPKTLDDVIHHTVGRMLDQFGYDPEWVKRWGKDSHNQHLRKLTSTGPQR</sequence>
<dbReference type="InterPro" id="IPR003382">
    <property type="entry name" value="Flavoprotein"/>
</dbReference>
<feature type="domain" description="Flavoprotein" evidence="6">
    <location>
        <begin position="2"/>
        <end position="172"/>
    </location>
</feature>
<feature type="binding site" evidence="5">
    <location>
        <position position="168"/>
    </location>
    <ligand>
        <name>dimethylallyl phosphate</name>
        <dbReference type="ChEBI" id="CHEBI:88052"/>
    </ligand>
</feature>
<organism evidence="7 8">
    <name type="scientific">Aliibacillus thermotolerans</name>
    <dbReference type="NCBI Taxonomy" id="1834418"/>
    <lineage>
        <taxon>Bacteria</taxon>
        <taxon>Bacillati</taxon>
        <taxon>Bacillota</taxon>
        <taxon>Bacilli</taxon>
        <taxon>Bacillales</taxon>
        <taxon>Bacillaceae</taxon>
        <taxon>Aliibacillus</taxon>
    </lineage>
</organism>
<keyword evidence="4 5" id="KW-0808">Transferase</keyword>
<feature type="binding site" evidence="5">
    <location>
        <position position="36"/>
    </location>
    <ligand>
        <name>FMN</name>
        <dbReference type="ChEBI" id="CHEBI:58210"/>
    </ligand>
</feature>
<evidence type="ECO:0000313" key="8">
    <source>
        <dbReference type="Proteomes" id="UP001596143"/>
    </source>
</evidence>
<dbReference type="Proteomes" id="UP001596143">
    <property type="component" value="Unassembled WGS sequence"/>
</dbReference>
<dbReference type="RefSeq" id="WP_270897902.1">
    <property type="nucleotide sequence ID" value="NZ_JBHSPF010000041.1"/>
</dbReference>
<accession>A0ABW0U711</accession>
<comment type="caution">
    <text evidence="5">Lacks conserved residue(s) required for the propagation of feature annotation.</text>
</comment>